<dbReference type="Proteomes" id="UP001457282">
    <property type="component" value="Unassembled WGS sequence"/>
</dbReference>
<protein>
    <submittedName>
        <fullName evidence="2">Uncharacterized protein</fullName>
    </submittedName>
</protein>
<organism evidence="2 3">
    <name type="scientific">Rubus argutus</name>
    <name type="common">Southern blackberry</name>
    <dbReference type="NCBI Taxonomy" id="59490"/>
    <lineage>
        <taxon>Eukaryota</taxon>
        <taxon>Viridiplantae</taxon>
        <taxon>Streptophyta</taxon>
        <taxon>Embryophyta</taxon>
        <taxon>Tracheophyta</taxon>
        <taxon>Spermatophyta</taxon>
        <taxon>Magnoliopsida</taxon>
        <taxon>eudicotyledons</taxon>
        <taxon>Gunneridae</taxon>
        <taxon>Pentapetalae</taxon>
        <taxon>rosids</taxon>
        <taxon>fabids</taxon>
        <taxon>Rosales</taxon>
        <taxon>Rosaceae</taxon>
        <taxon>Rosoideae</taxon>
        <taxon>Rosoideae incertae sedis</taxon>
        <taxon>Rubus</taxon>
    </lineage>
</organism>
<evidence type="ECO:0000256" key="1">
    <source>
        <dbReference type="SAM" id="MobiDB-lite"/>
    </source>
</evidence>
<sequence>MMPRTHRCWSCVAQQHKLAATPTKALSDQTQPNKLGLDAKPAKLPSKPAPPSQAGELSIFGLLLYIYFSVNGLPYPITSHPYNHSQIPIHLRRTEMRTRIKNRCAALLTDVRRQCGGLNWLAGVGRPSL</sequence>
<comment type="caution">
    <text evidence="2">The sequence shown here is derived from an EMBL/GenBank/DDBJ whole genome shotgun (WGS) entry which is preliminary data.</text>
</comment>
<gene>
    <name evidence="2" type="ORF">M0R45_030443</name>
</gene>
<evidence type="ECO:0000313" key="3">
    <source>
        <dbReference type="Proteomes" id="UP001457282"/>
    </source>
</evidence>
<dbReference type="EMBL" id="JBEDUW010000006">
    <property type="protein sequence ID" value="KAK9921951.1"/>
    <property type="molecule type" value="Genomic_DNA"/>
</dbReference>
<keyword evidence="3" id="KW-1185">Reference proteome</keyword>
<feature type="compositionally biased region" description="Polar residues" evidence="1">
    <location>
        <begin position="24"/>
        <end position="33"/>
    </location>
</feature>
<reference evidence="2 3" key="1">
    <citation type="journal article" date="2023" name="G3 (Bethesda)">
        <title>A chromosome-length genome assembly and annotation of blackberry (Rubus argutus, cv. 'Hillquist').</title>
        <authorList>
            <person name="Bruna T."/>
            <person name="Aryal R."/>
            <person name="Dudchenko O."/>
            <person name="Sargent D.J."/>
            <person name="Mead D."/>
            <person name="Buti M."/>
            <person name="Cavallini A."/>
            <person name="Hytonen T."/>
            <person name="Andres J."/>
            <person name="Pham M."/>
            <person name="Weisz D."/>
            <person name="Mascagni F."/>
            <person name="Usai G."/>
            <person name="Natali L."/>
            <person name="Bassil N."/>
            <person name="Fernandez G.E."/>
            <person name="Lomsadze A."/>
            <person name="Armour M."/>
            <person name="Olukolu B."/>
            <person name="Poorten T."/>
            <person name="Britton C."/>
            <person name="Davik J."/>
            <person name="Ashrafi H."/>
            <person name="Aiden E.L."/>
            <person name="Borodovsky M."/>
            <person name="Worthington M."/>
        </authorList>
    </citation>
    <scope>NUCLEOTIDE SEQUENCE [LARGE SCALE GENOMIC DNA]</scope>
    <source>
        <strain evidence="2">PI 553951</strain>
    </source>
</reference>
<accession>A0AAW1WDJ4</accession>
<dbReference type="AlphaFoldDB" id="A0AAW1WDJ4"/>
<feature type="region of interest" description="Disordered" evidence="1">
    <location>
        <begin position="21"/>
        <end position="53"/>
    </location>
</feature>
<evidence type="ECO:0000313" key="2">
    <source>
        <dbReference type="EMBL" id="KAK9921951.1"/>
    </source>
</evidence>
<name>A0AAW1WDJ4_RUBAR</name>
<proteinExistence type="predicted"/>